<keyword evidence="4" id="KW-0964">Secreted</keyword>
<evidence type="ECO:0000256" key="5">
    <source>
        <dbReference type="ARBA" id="ARBA00022729"/>
    </source>
</evidence>
<dbReference type="EMBL" id="AJAQ01000045">
    <property type="protein sequence ID" value="EOH88466.1"/>
    <property type="molecule type" value="Genomic_DNA"/>
</dbReference>
<dbReference type="Proteomes" id="UP000013782">
    <property type="component" value="Unassembled WGS sequence"/>
</dbReference>
<dbReference type="InterPro" id="IPR013783">
    <property type="entry name" value="Ig-like_fold"/>
</dbReference>
<dbReference type="AlphaFoldDB" id="R2S6L2"/>
<comment type="caution">
    <text evidence="10">The sequence shown here is derived from an EMBL/GenBank/DDBJ whole genome shotgun (WGS) entry which is preliminary data.</text>
</comment>
<dbReference type="RefSeq" id="WP_010759228.1">
    <property type="nucleotide sequence ID" value="NZ_ASWD01000003.1"/>
</dbReference>
<dbReference type="OrthoDB" id="38701at2"/>
<comment type="similarity">
    <text evidence="2">Belongs to the serine-aspartate repeat-containing protein (SDr) family.</text>
</comment>
<keyword evidence="11" id="KW-1185">Reference proteome</keyword>
<reference evidence="10 11" key="1">
    <citation type="submission" date="2013-02" db="EMBL/GenBank/DDBJ databases">
        <title>The Genome Sequence of Enterococcus pallens BAA-351.</title>
        <authorList>
            <consortium name="The Broad Institute Genome Sequencing Platform"/>
            <consortium name="The Broad Institute Genome Sequencing Center for Infectious Disease"/>
            <person name="Earl A.M."/>
            <person name="Gilmore M.S."/>
            <person name="Lebreton F."/>
            <person name="Walker B."/>
            <person name="Young S.K."/>
            <person name="Zeng Q."/>
            <person name="Gargeya S."/>
            <person name="Fitzgerald M."/>
            <person name="Haas B."/>
            <person name="Abouelleil A."/>
            <person name="Alvarado L."/>
            <person name="Arachchi H.M."/>
            <person name="Berlin A.M."/>
            <person name="Chapman S.B."/>
            <person name="Dewar J."/>
            <person name="Goldberg J."/>
            <person name="Griggs A."/>
            <person name="Gujja S."/>
            <person name="Hansen M."/>
            <person name="Howarth C."/>
            <person name="Imamovic A."/>
            <person name="Larimer J."/>
            <person name="McCowan C."/>
            <person name="Murphy C."/>
            <person name="Neiman D."/>
            <person name="Pearson M."/>
            <person name="Priest M."/>
            <person name="Roberts A."/>
            <person name="Saif S."/>
            <person name="Shea T."/>
            <person name="Sisk P."/>
            <person name="Sykes S."/>
            <person name="Wortman J."/>
            <person name="Nusbaum C."/>
            <person name="Birren B."/>
        </authorList>
    </citation>
    <scope>NUCLEOTIDE SEQUENCE [LARGE SCALE GENOMIC DNA]</scope>
    <source>
        <strain evidence="10 11">ATCC BAA-351</strain>
    </source>
</reference>
<dbReference type="GO" id="GO:0007155">
    <property type="term" value="P:cell adhesion"/>
    <property type="evidence" value="ECO:0007669"/>
    <property type="project" value="InterPro"/>
</dbReference>
<proteinExistence type="inferred from homology"/>
<dbReference type="SUPFAM" id="SSF49478">
    <property type="entry name" value="Cna protein B-type domain"/>
    <property type="match status" value="2"/>
</dbReference>
<dbReference type="InterPro" id="IPR008966">
    <property type="entry name" value="Adhesion_dom_sf"/>
</dbReference>
<keyword evidence="6" id="KW-0572">Peptidoglycan-anchor</keyword>
<dbReference type="InterPro" id="IPR041033">
    <property type="entry name" value="SpaA_PFL_dom_1"/>
</dbReference>
<evidence type="ECO:0000256" key="6">
    <source>
        <dbReference type="ARBA" id="ARBA00023088"/>
    </source>
</evidence>
<evidence type="ECO:0000259" key="8">
    <source>
        <dbReference type="Pfam" id="PF12892"/>
    </source>
</evidence>
<organism evidence="10 11">
    <name type="scientific">Enterococcus pallens ATCC BAA-351</name>
    <dbReference type="NCBI Taxonomy" id="1158607"/>
    <lineage>
        <taxon>Bacteria</taxon>
        <taxon>Bacillati</taxon>
        <taxon>Bacillota</taxon>
        <taxon>Bacilli</taxon>
        <taxon>Lactobacillales</taxon>
        <taxon>Enterococcaceae</taxon>
        <taxon>Enterococcus</taxon>
    </lineage>
</organism>
<evidence type="ECO:0000256" key="7">
    <source>
        <dbReference type="SAM" id="MobiDB-lite"/>
    </source>
</evidence>
<dbReference type="STRING" id="160454.RV10_GL002761"/>
<dbReference type="Pfam" id="PF12892">
    <property type="entry name" value="FctA"/>
    <property type="match status" value="1"/>
</dbReference>
<sequence>MKNAKLSYWGMLVLLILSCFSTLTIFLGDTAAAQSDITHKVTISGFEMQSGDGQPVTEDNPIKLGDIIRIKYIWGVSRENMAGIKAGDSFSVALPDPEYFGGYSDAGPYALENPSGGPSLGTYELKGTNFIVTINEEGAKQTELVNGWLSAHVKALKEGNGIDGGGNGSEAVPKLEIIDPGGGGGTTEDDEEFKEYDLPFYKTGNQINNTNSINWAFRVNYAGIKNMIDTYSAGGPGAKMSARENVLLIDRLAPGTKFQPDSLFVTAPIFIVNSNGKMGTRVVKGTNNLQIQDSFLRIEPLSGEEFESFKERVRNAPSQTGNKAYGVYLDKEGRETVLIAFNSLPSNYSYNDIHEGEIARAIQQDDSLSKDQRNKMLDIYCDPLNSPSDTGVVAYDISFNVDVQLQEGYGEGKYLNQAELIWNDNESETWETETDFFDIGGLVQGEMIQADKLVEGNGQIVPPRTFEFEIVDELAPQLPVAYGITSQPIVEKGKTEEVKFYRTKDTDGKYQNEIIGNDAVNGWKSVFISGHSYYLQEVSGSGYSVSFTGGLGEEKNRFDYNEKINKVTHFMITNTPSIGLDAWKKVTGTAELTESQDFTFELRDQQNQAVAYGRTVIDQKEKEFPIEFYSSPDFEAAAKVKNWQALLKNGEKYTLIEMKTNDYQPEYFHSNEEGDLVKGDTITVDFESERSINFLVENQKEQAKSVEVGLKVQKHLEGRQLTAKEFEFELYDEAGNLLETQTNDEIGEINFLNREFQEVGSYRYTIVEKSGSEPGMTYDSKKVTAVIDIGEKDGQLVSSVSYEDDDQKENTPEQFTNRYQEDSAPSGGFLLEKIDIDSKEPLANAVFHLYDSNNQRVKEDEVIQTGPDGTVEVTNLPYGEYLIYEIEAPEGYQIEKEPEKVIINEENAAQNNMVINRDPKIRQGITLTKIDSVTNEKLKGAEFILRDCNGKVVDVDSDLVTDENGIIHIQYLPAGTYSLTEIKAPDNYLLDKTPQIFTVTEENNLIDLTKKNKKIPKQIQTDQKNTAAKATSQGVSTAVPASNAKNKSYPASGSKSDWICSIIGFCLVGGIWLWTRKKLKNHLTP</sequence>
<name>R2S6L2_9ENTE</name>
<keyword evidence="5" id="KW-0732">Signal</keyword>
<accession>R2S6L2</accession>
<feature type="domain" description="Streptococcal pilin isopeptide linkage" evidence="8">
    <location>
        <begin position="710"/>
        <end position="820"/>
    </location>
</feature>
<dbReference type="HOGENOM" id="CLU_285413_0_0_9"/>
<dbReference type="InterPro" id="IPR038174">
    <property type="entry name" value="Strep_pil_link_sf"/>
</dbReference>
<evidence type="ECO:0000259" key="9">
    <source>
        <dbReference type="Pfam" id="PF17802"/>
    </source>
</evidence>
<dbReference type="Gene3D" id="2.60.40.3050">
    <property type="match status" value="1"/>
</dbReference>
<dbReference type="InterPro" id="IPR022464">
    <property type="entry name" value="Strep_pil_isopept_link"/>
</dbReference>
<evidence type="ECO:0000256" key="2">
    <source>
        <dbReference type="ARBA" id="ARBA00007257"/>
    </source>
</evidence>
<evidence type="ECO:0000256" key="4">
    <source>
        <dbReference type="ARBA" id="ARBA00022525"/>
    </source>
</evidence>
<keyword evidence="3" id="KW-0134">Cell wall</keyword>
<evidence type="ECO:0000256" key="1">
    <source>
        <dbReference type="ARBA" id="ARBA00004191"/>
    </source>
</evidence>
<feature type="domain" description="SpaA-like prealbumin fold" evidence="9">
    <location>
        <begin position="925"/>
        <end position="1014"/>
    </location>
</feature>
<dbReference type="Gene3D" id="2.60.40.1280">
    <property type="match status" value="1"/>
</dbReference>
<evidence type="ECO:0000313" key="10">
    <source>
        <dbReference type="EMBL" id="EOH88466.1"/>
    </source>
</evidence>
<dbReference type="PROSITE" id="PS51257">
    <property type="entry name" value="PROKAR_LIPOPROTEIN"/>
    <property type="match status" value="1"/>
</dbReference>
<dbReference type="InterPro" id="IPR011252">
    <property type="entry name" value="Fibrogen-bd_dom1"/>
</dbReference>
<dbReference type="Pfam" id="PF17802">
    <property type="entry name" value="SpaA"/>
    <property type="match status" value="2"/>
</dbReference>
<dbReference type="Gene3D" id="2.60.40.10">
    <property type="entry name" value="Immunoglobulins"/>
    <property type="match status" value="2"/>
</dbReference>
<feature type="region of interest" description="Disordered" evidence="7">
    <location>
        <begin position="1021"/>
        <end position="1053"/>
    </location>
</feature>
<dbReference type="PANTHER" id="PTHR36108">
    <property type="entry name" value="COLOSSIN-B-RELATED"/>
    <property type="match status" value="1"/>
</dbReference>
<feature type="domain" description="SpaA-like prealbumin fold" evidence="9">
    <location>
        <begin position="829"/>
        <end position="910"/>
    </location>
</feature>
<comment type="subcellular location">
    <subcellularLocation>
        <location evidence="1">Secreted</location>
        <location evidence="1">Cell wall</location>
    </subcellularLocation>
</comment>
<dbReference type="PATRIC" id="fig|1158607.3.peg.4262"/>
<dbReference type="SUPFAM" id="SSF49401">
    <property type="entry name" value="Bacterial adhesins"/>
    <property type="match status" value="1"/>
</dbReference>
<dbReference type="eggNOG" id="COG4932">
    <property type="taxonomic scope" value="Bacteria"/>
</dbReference>
<dbReference type="NCBIfam" id="TIGR03786">
    <property type="entry name" value="strep_pil_rpt"/>
    <property type="match status" value="1"/>
</dbReference>
<gene>
    <name evidence="10" type="ORF">UAU_04284</name>
</gene>
<protein>
    <submittedName>
        <fullName evidence="10">Pilin isopeptide linkage domain-containing protein</fullName>
    </submittedName>
</protein>
<evidence type="ECO:0000256" key="3">
    <source>
        <dbReference type="ARBA" id="ARBA00022512"/>
    </source>
</evidence>
<dbReference type="PANTHER" id="PTHR36108:SF13">
    <property type="entry name" value="COLOSSIN-B-RELATED"/>
    <property type="match status" value="1"/>
</dbReference>
<evidence type="ECO:0000313" key="11">
    <source>
        <dbReference type="Proteomes" id="UP000013782"/>
    </source>
</evidence>